<dbReference type="PROSITE" id="PS51093">
    <property type="entry name" value="PTS_EIIA_TYPE_1"/>
    <property type="match status" value="1"/>
</dbReference>
<keyword evidence="2" id="KW-0762">Sugar transport</keyword>
<dbReference type="Pfam" id="PF00358">
    <property type="entry name" value="PTS_EIIA_1"/>
    <property type="match status" value="1"/>
</dbReference>
<evidence type="ECO:0000256" key="1">
    <source>
        <dbReference type="ARBA" id="ARBA00022448"/>
    </source>
</evidence>
<keyword evidence="1" id="KW-0813">Transport</keyword>
<keyword evidence="6" id="KW-1185">Reference proteome</keyword>
<comment type="caution">
    <text evidence="5">The sequence shown here is derived from an EMBL/GenBank/DDBJ whole genome shotgun (WGS) entry which is preliminary data.</text>
</comment>
<evidence type="ECO:0000259" key="4">
    <source>
        <dbReference type="PROSITE" id="PS51093"/>
    </source>
</evidence>
<dbReference type="Proteomes" id="UP001152447">
    <property type="component" value="Unassembled WGS sequence"/>
</dbReference>
<protein>
    <recommendedName>
        <fullName evidence="4">PTS EIIA type-1 domain-containing protein</fullName>
    </recommendedName>
</protein>
<name>A0A9W4QVM6_PSEHA</name>
<sequence>MKSEDVSYLTKNKIGRNAIQITSPFSGKVMPMEEHPQPFFRFGTLGPGIVVSLSSHKVLSPFNGTLLQVKSAGCEFILKANNGLKVLINLAVPDSQTLTHTHIAQLNGSKITKGQRLAYFDLRELDSPILASLIILNGHNLGTFHYSHPQVNAGVDTLLTIIKKK</sequence>
<evidence type="ECO:0000313" key="5">
    <source>
        <dbReference type="EMBL" id="CAH9055302.1"/>
    </source>
</evidence>
<dbReference type="InterPro" id="IPR001127">
    <property type="entry name" value="PTS_EIIA_1_perm"/>
</dbReference>
<dbReference type="GO" id="GO:0009401">
    <property type="term" value="P:phosphoenolpyruvate-dependent sugar phosphotransferase system"/>
    <property type="evidence" value="ECO:0007669"/>
    <property type="project" value="InterPro"/>
</dbReference>
<evidence type="ECO:0000313" key="6">
    <source>
        <dbReference type="Proteomes" id="UP001152447"/>
    </source>
</evidence>
<dbReference type="InterPro" id="IPR011055">
    <property type="entry name" value="Dup_hybrid_motif"/>
</dbReference>
<dbReference type="RefSeq" id="WP_016899914.1">
    <property type="nucleotide sequence ID" value="NZ_CAMAPB010000013.1"/>
</dbReference>
<organism evidence="5 6">
    <name type="scientific">Pseudoalteromonas haloplanktis</name>
    <name type="common">Alteromonas haloplanktis</name>
    <dbReference type="NCBI Taxonomy" id="228"/>
    <lineage>
        <taxon>Bacteria</taxon>
        <taxon>Pseudomonadati</taxon>
        <taxon>Pseudomonadota</taxon>
        <taxon>Gammaproteobacteria</taxon>
        <taxon>Alteromonadales</taxon>
        <taxon>Pseudoalteromonadaceae</taxon>
        <taxon>Pseudoalteromonas</taxon>
    </lineage>
</organism>
<dbReference type="GO" id="GO:0016740">
    <property type="term" value="F:transferase activity"/>
    <property type="evidence" value="ECO:0007669"/>
    <property type="project" value="UniProtKB-KW"/>
</dbReference>
<evidence type="ECO:0000256" key="2">
    <source>
        <dbReference type="ARBA" id="ARBA00022597"/>
    </source>
</evidence>
<dbReference type="AlphaFoldDB" id="A0A9W4QVM6"/>
<dbReference type="EMBL" id="CAMAPB010000013">
    <property type="protein sequence ID" value="CAH9055302.1"/>
    <property type="molecule type" value="Genomic_DNA"/>
</dbReference>
<accession>A0A9W4QVM6</accession>
<evidence type="ECO:0000256" key="3">
    <source>
        <dbReference type="ARBA" id="ARBA00022679"/>
    </source>
</evidence>
<reference evidence="5" key="1">
    <citation type="submission" date="2022-07" db="EMBL/GenBank/DDBJ databases">
        <authorList>
            <person name="Criscuolo A."/>
        </authorList>
    </citation>
    <scope>NUCLEOTIDE SEQUENCE</scope>
    <source>
        <strain evidence="5">CIP103197</strain>
    </source>
</reference>
<proteinExistence type="predicted"/>
<dbReference type="SUPFAM" id="SSF51261">
    <property type="entry name" value="Duplicated hybrid motif"/>
    <property type="match status" value="1"/>
</dbReference>
<dbReference type="Gene3D" id="2.70.70.10">
    <property type="entry name" value="Glucose Permease (Domain IIA)"/>
    <property type="match status" value="1"/>
</dbReference>
<gene>
    <name evidence="5" type="ORF">PSEHALCIP103_01211</name>
</gene>
<keyword evidence="3" id="KW-0808">Transferase</keyword>
<feature type="domain" description="PTS EIIA type-1" evidence="4">
    <location>
        <begin position="37"/>
        <end position="140"/>
    </location>
</feature>